<comment type="caution">
    <text evidence="3">The sequence shown here is derived from an EMBL/GenBank/DDBJ whole genome shotgun (WGS) entry which is preliminary data.</text>
</comment>
<keyword evidence="4" id="KW-1185">Reference proteome</keyword>
<dbReference type="EMBL" id="RCVZ01000016">
    <property type="protein sequence ID" value="RLQ93213.1"/>
    <property type="molecule type" value="Genomic_DNA"/>
</dbReference>
<evidence type="ECO:0000256" key="1">
    <source>
        <dbReference type="ARBA" id="ARBA00023125"/>
    </source>
</evidence>
<dbReference type="InterPro" id="IPR014710">
    <property type="entry name" value="RmlC-like_jellyroll"/>
</dbReference>
<dbReference type="GO" id="GO:0005829">
    <property type="term" value="C:cytosol"/>
    <property type="evidence" value="ECO:0007669"/>
    <property type="project" value="TreeGrafter"/>
</dbReference>
<dbReference type="PROSITE" id="PS50943">
    <property type="entry name" value="HTH_CROC1"/>
    <property type="match status" value="1"/>
</dbReference>
<gene>
    <name evidence="3" type="ORF">D9X91_18445</name>
</gene>
<dbReference type="Pfam" id="PF07883">
    <property type="entry name" value="Cupin_2"/>
    <property type="match status" value="1"/>
</dbReference>
<dbReference type="InterPro" id="IPR013096">
    <property type="entry name" value="Cupin_2"/>
</dbReference>
<dbReference type="InterPro" id="IPR050807">
    <property type="entry name" value="TransReg_Diox_bact_type"/>
</dbReference>
<dbReference type="CDD" id="cd02209">
    <property type="entry name" value="cupin_XRE_C"/>
    <property type="match status" value="1"/>
</dbReference>
<dbReference type="Gene3D" id="2.60.120.10">
    <property type="entry name" value="Jelly Rolls"/>
    <property type="match status" value="1"/>
</dbReference>
<dbReference type="SMART" id="SM00530">
    <property type="entry name" value="HTH_XRE"/>
    <property type="match status" value="1"/>
</dbReference>
<accession>A0A3L7JQX9</accession>
<dbReference type="PANTHER" id="PTHR46797:SF2">
    <property type="entry name" value="TRANSCRIPTIONAL REGULATOR"/>
    <property type="match status" value="1"/>
</dbReference>
<evidence type="ECO:0000313" key="4">
    <source>
        <dbReference type="Proteomes" id="UP000276770"/>
    </source>
</evidence>
<dbReference type="AlphaFoldDB" id="A0A3L7JQX9"/>
<dbReference type="InterPro" id="IPR011051">
    <property type="entry name" value="RmlC_Cupin_sf"/>
</dbReference>
<dbReference type="Gene3D" id="1.10.260.40">
    <property type="entry name" value="lambda repressor-like DNA-binding domains"/>
    <property type="match status" value="1"/>
</dbReference>
<reference evidence="3 4" key="1">
    <citation type="submission" date="2018-10" db="EMBL/GenBank/DDBJ databases">
        <title>Falsibacillus sp. genome draft.</title>
        <authorList>
            <person name="Shi S."/>
        </authorList>
    </citation>
    <scope>NUCLEOTIDE SEQUENCE [LARGE SCALE GENOMIC DNA]</scope>
    <source>
        <strain evidence="3 4">GY 10110</strain>
    </source>
</reference>
<dbReference type="InterPro" id="IPR010982">
    <property type="entry name" value="Lambda_DNA-bd_dom_sf"/>
</dbReference>
<dbReference type="Pfam" id="PF01381">
    <property type="entry name" value="HTH_3"/>
    <property type="match status" value="1"/>
</dbReference>
<sequence>MEIGKKIKNLRLKKGLTQEELGERTDLSKGYISQLERDLSSPSIDTFFHIIEVLGCKPKDFFDEELTLQKVVYKEEDATEYVDEECGYKIEWLVPESNEKEMEPIRLTLKEKGEFKQFPPSLSETFAYVLSGKALVRIGHHTYEAKAGESIYYLASDDHQIVNAHEGMTQILLVATESYL</sequence>
<dbReference type="SUPFAM" id="SSF47413">
    <property type="entry name" value="lambda repressor-like DNA-binding domains"/>
    <property type="match status" value="1"/>
</dbReference>
<dbReference type="PANTHER" id="PTHR46797">
    <property type="entry name" value="HTH-TYPE TRANSCRIPTIONAL REGULATOR"/>
    <property type="match status" value="1"/>
</dbReference>
<evidence type="ECO:0000313" key="3">
    <source>
        <dbReference type="EMBL" id="RLQ93213.1"/>
    </source>
</evidence>
<dbReference type="GO" id="GO:0003677">
    <property type="term" value="F:DNA binding"/>
    <property type="evidence" value="ECO:0007669"/>
    <property type="project" value="UniProtKB-KW"/>
</dbReference>
<keyword evidence="1" id="KW-0238">DNA-binding</keyword>
<evidence type="ECO:0000259" key="2">
    <source>
        <dbReference type="PROSITE" id="PS50943"/>
    </source>
</evidence>
<feature type="domain" description="HTH cro/C1-type" evidence="2">
    <location>
        <begin position="7"/>
        <end position="61"/>
    </location>
</feature>
<dbReference type="OrthoDB" id="9814553at2"/>
<dbReference type="Proteomes" id="UP000276770">
    <property type="component" value="Unassembled WGS sequence"/>
</dbReference>
<dbReference type="InterPro" id="IPR001387">
    <property type="entry name" value="Cro/C1-type_HTH"/>
</dbReference>
<organism evidence="3 4">
    <name type="scientific">Falsibacillus albus</name>
    <dbReference type="NCBI Taxonomy" id="2478915"/>
    <lineage>
        <taxon>Bacteria</taxon>
        <taxon>Bacillati</taxon>
        <taxon>Bacillota</taxon>
        <taxon>Bacilli</taxon>
        <taxon>Bacillales</taxon>
        <taxon>Bacillaceae</taxon>
        <taxon>Falsibacillus</taxon>
    </lineage>
</organism>
<proteinExistence type="predicted"/>
<dbReference type="SUPFAM" id="SSF51182">
    <property type="entry name" value="RmlC-like cupins"/>
    <property type="match status" value="1"/>
</dbReference>
<name>A0A3L7JQX9_9BACI</name>
<dbReference type="RefSeq" id="WP_121682121.1">
    <property type="nucleotide sequence ID" value="NZ_RCVZ01000016.1"/>
</dbReference>
<dbReference type="GO" id="GO:0003700">
    <property type="term" value="F:DNA-binding transcription factor activity"/>
    <property type="evidence" value="ECO:0007669"/>
    <property type="project" value="TreeGrafter"/>
</dbReference>
<dbReference type="CDD" id="cd00093">
    <property type="entry name" value="HTH_XRE"/>
    <property type="match status" value="1"/>
</dbReference>
<protein>
    <submittedName>
        <fullName evidence="3">XRE family transcriptional regulator</fullName>
    </submittedName>
</protein>